<feature type="transmembrane region" description="Helical" evidence="6">
    <location>
        <begin position="14"/>
        <end position="46"/>
    </location>
</feature>
<dbReference type="AlphaFoldDB" id="A0AAU9CXQ5"/>
<protein>
    <submittedName>
        <fullName evidence="7">Membrane protein</fullName>
    </submittedName>
</protein>
<evidence type="ECO:0000256" key="1">
    <source>
        <dbReference type="ARBA" id="ARBA00004141"/>
    </source>
</evidence>
<feature type="transmembrane region" description="Helical" evidence="6">
    <location>
        <begin position="268"/>
        <end position="287"/>
    </location>
</feature>
<comment type="subcellular location">
    <subcellularLocation>
        <location evidence="1">Membrane</location>
        <topology evidence="1">Multi-pass membrane protein</topology>
    </subcellularLocation>
</comment>
<keyword evidence="5 6" id="KW-0472">Membrane</keyword>
<feature type="transmembrane region" description="Helical" evidence="6">
    <location>
        <begin position="154"/>
        <end position="170"/>
    </location>
</feature>
<dbReference type="GO" id="GO:0016020">
    <property type="term" value="C:membrane"/>
    <property type="evidence" value="ECO:0007669"/>
    <property type="project" value="UniProtKB-SubCell"/>
</dbReference>
<feature type="transmembrane region" description="Helical" evidence="6">
    <location>
        <begin position="242"/>
        <end position="261"/>
    </location>
</feature>
<dbReference type="KEGG" id="fax:FUAX_26840"/>
<dbReference type="PANTHER" id="PTHR21716:SF64">
    <property type="entry name" value="AI-2 TRANSPORT PROTEIN TQSA"/>
    <property type="match status" value="1"/>
</dbReference>
<dbReference type="InterPro" id="IPR002549">
    <property type="entry name" value="AI-2E-like"/>
</dbReference>
<evidence type="ECO:0000256" key="4">
    <source>
        <dbReference type="ARBA" id="ARBA00022989"/>
    </source>
</evidence>
<evidence type="ECO:0000313" key="8">
    <source>
        <dbReference type="Proteomes" id="UP001348817"/>
    </source>
</evidence>
<evidence type="ECO:0000256" key="5">
    <source>
        <dbReference type="ARBA" id="ARBA00023136"/>
    </source>
</evidence>
<proteinExistence type="inferred from homology"/>
<dbReference type="Pfam" id="PF01594">
    <property type="entry name" value="AI-2E_transport"/>
    <property type="match status" value="1"/>
</dbReference>
<sequence length="352" mass="39662">MLNTDLLRAINSKLALIVTVLCAYLLMKLQAIILPLVLAVFVGLLLEPIINGLRKKKVPFFVSILLVLALHAIAIYLFTSLITETVNQIIEQKNTFGEKITEQTTSISNFVEKVTNGRLIIKNWIDKPLDMINTRSLINITGAVLNEVGKVSEVIGLAAIYLIFMLYSIINHERYLMYLGGTEQKGLKMIEDFKLIKKSVIQYIKVKTLASLANGLIFYLCCTFFNVDFALFWGIFAFFLYFLPNIGAITVSILVGILALLQIPSFSLFLVFFSILIVFQFVTTNLVEPKYLGDWLALNPITVLIGLIVWGYLWGIIGMLLAVPLMVLIKSILARFPEYQVLVKLMSRKADH</sequence>
<accession>A0AAU9CXQ5</accession>
<feature type="transmembrane region" description="Helical" evidence="6">
    <location>
        <begin position="307"/>
        <end position="329"/>
    </location>
</feature>
<dbReference type="PANTHER" id="PTHR21716">
    <property type="entry name" value="TRANSMEMBRANE PROTEIN"/>
    <property type="match status" value="1"/>
</dbReference>
<feature type="transmembrane region" description="Helical" evidence="6">
    <location>
        <begin position="58"/>
        <end position="78"/>
    </location>
</feature>
<dbReference type="RefSeq" id="WP_338391822.1">
    <property type="nucleotide sequence ID" value="NZ_AP025314.1"/>
</dbReference>
<gene>
    <name evidence="7" type="primary">tqsA_1</name>
    <name evidence="7" type="ORF">FUAX_26840</name>
</gene>
<keyword evidence="8" id="KW-1185">Reference proteome</keyword>
<reference evidence="7 8" key="1">
    <citation type="submission" date="2021-12" db="EMBL/GenBank/DDBJ databases">
        <title>Genome sequencing of bacteria with rrn-lacking chromosome and rrn-plasmid.</title>
        <authorList>
            <person name="Anda M."/>
            <person name="Iwasaki W."/>
        </authorList>
    </citation>
    <scope>NUCLEOTIDE SEQUENCE [LARGE SCALE GENOMIC DNA]</scope>
    <source>
        <strain evidence="7 8">DSM 100852</strain>
    </source>
</reference>
<keyword evidence="3 6" id="KW-0812">Transmembrane</keyword>
<evidence type="ECO:0000313" key="7">
    <source>
        <dbReference type="EMBL" id="BDD10252.1"/>
    </source>
</evidence>
<evidence type="ECO:0000256" key="3">
    <source>
        <dbReference type="ARBA" id="ARBA00022692"/>
    </source>
</evidence>
<evidence type="ECO:0000256" key="6">
    <source>
        <dbReference type="SAM" id="Phobius"/>
    </source>
</evidence>
<name>A0AAU9CXQ5_9BACT</name>
<evidence type="ECO:0000256" key="2">
    <source>
        <dbReference type="ARBA" id="ARBA00009773"/>
    </source>
</evidence>
<keyword evidence="4 6" id="KW-1133">Transmembrane helix</keyword>
<dbReference type="Proteomes" id="UP001348817">
    <property type="component" value="Chromosome"/>
</dbReference>
<dbReference type="EMBL" id="AP025314">
    <property type="protein sequence ID" value="BDD10252.1"/>
    <property type="molecule type" value="Genomic_DNA"/>
</dbReference>
<dbReference type="GO" id="GO:0055085">
    <property type="term" value="P:transmembrane transport"/>
    <property type="evidence" value="ECO:0007669"/>
    <property type="project" value="TreeGrafter"/>
</dbReference>
<organism evidence="7 8">
    <name type="scientific">Fulvitalea axinellae</name>
    <dbReference type="NCBI Taxonomy" id="1182444"/>
    <lineage>
        <taxon>Bacteria</taxon>
        <taxon>Pseudomonadati</taxon>
        <taxon>Bacteroidota</taxon>
        <taxon>Cytophagia</taxon>
        <taxon>Cytophagales</taxon>
        <taxon>Persicobacteraceae</taxon>
        <taxon>Fulvitalea</taxon>
    </lineage>
</organism>
<comment type="similarity">
    <text evidence="2">Belongs to the autoinducer-2 exporter (AI-2E) (TC 2.A.86) family.</text>
</comment>
<feature type="transmembrane region" description="Helical" evidence="6">
    <location>
        <begin position="216"/>
        <end position="236"/>
    </location>
</feature>